<comment type="caution">
    <text evidence="4">The sequence shown here is derived from an EMBL/GenBank/DDBJ whole genome shotgun (WGS) entry which is preliminary data.</text>
</comment>
<evidence type="ECO:0000256" key="3">
    <source>
        <dbReference type="SAM" id="MobiDB-lite"/>
    </source>
</evidence>
<evidence type="ECO:0000256" key="1">
    <source>
        <dbReference type="ARBA" id="ARBA00007613"/>
    </source>
</evidence>
<dbReference type="NCBIfam" id="TIGR01845">
    <property type="entry name" value="outer_NodT"/>
    <property type="match status" value="1"/>
</dbReference>
<evidence type="ECO:0000313" key="4">
    <source>
        <dbReference type="EMBL" id="MER2248671.1"/>
    </source>
</evidence>
<dbReference type="PANTHER" id="PTHR30203:SF33">
    <property type="entry name" value="BLR4455 PROTEIN"/>
    <property type="match status" value="1"/>
</dbReference>
<evidence type="ECO:0000256" key="2">
    <source>
        <dbReference type="RuleBase" id="RU362097"/>
    </source>
</evidence>
<comment type="similarity">
    <text evidence="1 2">Belongs to the outer membrane factor (OMF) (TC 1.B.17) family.</text>
</comment>
<feature type="region of interest" description="Disordered" evidence="3">
    <location>
        <begin position="1"/>
        <end position="51"/>
    </location>
</feature>
<dbReference type="EMBL" id="JBELQE010000016">
    <property type="protein sequence ID" value="MER2248671.1"/>
    <property type="molecule type" value="Genomic_DNA"/>
</dbReference>
<proteinExistence type="inferred from homology"/>
<keyword evidence="5" id="KW-1185">Reference proteome</keyword>
<name>A0ABV1QGZ6_9HYPH</name>
<reference evidence="4 5" key="1">
    <citation type="submission" date="2024-06" db="EMBL/GenBank/DDBJ databases">
        <authorList>
            <person name="Campbell A.G."/>
        </authorList>
    </citation>
    <scope>NUCLEOTIDE SEQUENCE [LARGE SCALE GENOMIC DNA]</scope>
    <source>
        <strain evidence="4 5">EM12</strain>
    </source>
</reference>
<organism evidence="4 5">
    <name type="scientific">Methylorubrum podarium</name>
    <dbReference type="NCBI Taxonomy" id="200476"/>
    <lineage>
        <taxon>Bacteria</taxon>
        <taxon>Pseudomonadati</taxon>
        <taxon>Pseudomonadota</taxon>
        <taxon>Alphaproteobacteria</taxon>
        <taxon>Hyphomicrobiales</taxon>
        <taxon>Methylobacteriaceae</taxon>
        <taxon>Methylorubrum</taxon>
    </lineage>
</organism>
<feature type="compositionally biased region" description="Pro residues" evidence="3">
    <location>
        <begin position="36"/>
        <end position="45"/>
    </location>
</feature>
<dbReference type="Proteomes" id="UP001480955">
    <property type="component" value="Unassembled WGS sequence"/>
</dbReference>
<dbReference type="Pfam" id="PF02321">
    <property type="entry name" value="OEP"/>
    <property type="match status" value="2"/>
</dbReference>
<dbReference type="InterPro" id="IPR010131">
    <property type="entry name" value="MdtP/NodT-like"/>
</dbReference>
<sequence length="552" mass="58606">MVVARNCPPPSAGEGGPCVSRGRERGAAFPDRAEPAPHPPAPQAPSPAEGRGFGHAGFFRLAAVAALGLSTSGCLVGPDYSRPSVETPLAFKQGGLREDSLAYVQAQKGWRPASPNDAAERGDWWRAFNDPTLDRLIRSIDVDNQNLRAQIAVYDQARALVAQARSALFPTVIGAPSITRSRALGTERTTVSLQGQASWELDLFGGIRRQIESDVASAQASAADLALVRLSLQAELATAYLQLRYQDSLKRVLEENVEGFKRSLAIAENQYNAGVAARSDVITAQTQLQTTQASLIAVDLQRATFEHAVAILTGRPPSEVRLAFSPLPVRPPSVPVGIPSDLLERRPDIAQSERLVQAQSEQIGVAVSAFFPTVTLSASGGISGATSNGVFSAANRVWSIAANGSQVFFDGGARAAVLQSARAAYEAAVANYRQTVLTAFGEVENGLAGVRILARQQAKQDEAVASARRAVEIALNEYRAGTQNYTTVVTAQALQINNEITALQIRLNRFTTAVALIRALGGGWDARSLPTGEELKGVRLPIDGGSAVRTDE</sequence>
<keyword evidence="2" id="KW-0812">Transmembrane</keyword>
<accession>A0ABV1QGZ6</accession>
<evidence type="ECO:0000313" key="5">
    <source>
        <dbReference type="Proteomes" id="UP001480955"/>
    </source>
</evidence>
<dbReference type="SUPFAM" id="SSF56954">
    <property type="entry name" value="Outer membrane efflux proteins (OEP)"/>
    <property type="match status" value="1"/>
</dbReference>
<keyword evidence="2" id="KW-0472">Membrane</keyword>
<dbReference type="PANTHER" id="PTHR30203">
    <property type="entry name" value="OUTER MEMBRANE CATION EFFLUX PROTEIN"/>
    <property type="match status" value="1"/>
</dbReference>
<dbReference type="RefSeq" id="WP_350391865.1">
    <property type="nucleotide sequence ID" value="NZ_JBELQE010000016.1"/>
</dbReference>
<comment type="subcellular location">
    <subcellularLocation>
        <location evidence="2">Cell membrane</location>
        <topology evidence="2">Lipid-anchor</topology>
    </subcellularLocation>
</comment>
<feature type="compositionally biased region" description="Basic and acidic residues" evidence="3">
    <location>
        <begin position="21"/>
        <end position="35"/>
    </location>
</feature>
<keyword evidence="2" id="KW-0564">Palmitate</keyword>
<keyword evidence="2" id="KW-1134">Transmembrane beta strand</keyword>
<protein>
    <submittedName>
        <fullName evidence="4">Efflux transporter outer membrane subunit</fullName>
    </submittedName>
</protein>
<gene>
    <name evidence="4" type="ORF">ABS772_01975</name>
</gene>
<keyword evidence="2" id="KW-0449">Lipoprotein</keyword>
<dbReference type="Gene3D" id="2.20.200.10">
    <property type="entry name" value="Outer membrane efflux proteins (OEP)"/>
    <property type="match status" value="1"/>
</dbReference>
<dbReference type="InterPro" id="IPR003423">
    <property type="entry name" value="OMP_efflux"/>
</dbReference>
<dbReference type="Gene3D" id="1.20.1600.10">
    <property type="entry name" value="Outer membrane efflux proteins (OEP)"/>
    <property type="match status" value="1"/>
</dbReference>